<evidence type="ECO:0000256" key="2">
    <source>
        <dbReference type="ARBA" id="ARBA00022670"/>
    </source>
</evidence>
<evidence type="ECO:0000256" key="3">
    <source>
        <dbReference type="ARBA" id="ARBA00022729"/>
    </source>
</evidence>
<evidence type="ECO:0000256" key="5">
    <source>
        <dbReference type="ARBA" id="ARBA00023180"/>
    </source>
</evidence>
<evidence type="ECO:0000256" key="4">
    <source>
        <dbReference type="ARBA" id="ARBA00022801"/>
    </source>
</evidence>
<sequence>MYLRTILWVLIFCLIGVGAVHFREKKIQEHYKLTAITNETKPEIKWFTQILDHNDRNNKQTWQQRYYAYDKFYDPADPGLVFLLLEGEGTLSDNFVAKSYWIELSKKFKALAFYLEHRFYGESHPTSDFSMNNLKYLTSQQVLADTANFVKGINKQYKLSAHTKWVVFGGSYSGNLAAWFRLKFPKVVYAAVSSSAPLKAKYNFDEYLTVVVKSLRAKAPGVQCDQKVQAAHEELVKRMQESPEVVVKDFKVCKPYSEWSKDDLKYFYSSLTDDFAGLVQYDDVSSVGRKSYNYSINKVCNNIFKDNSPYTALVKFRELSRNLYKQSCFNVDYNNWIGSLKNESLSISPERLWWYQTCLEFGYFQTSDKVVSFFGNYFPIDYFEKICKSAYGERFTKKFSESGIAKTNHYYGGADINGSRILFVHGSIDPWHVLGVTESRPNMPRIYIKGSAHCADMYQQEDGDSKEINNARKKIKCYLEKWLHRKTVQ</sequence>
<evidence type="ECO:0000313" key="7">
    <source>
        <dbReference type="EMBL" id="VVD02777.1"/>
    </source>
</evidence>
<dbReference type="GO" id="GO:0070008">
    <property type="term" value="F:serine-type exopeptidase activity"/>
    <property type="evidence" value="ECO:0007669"/>
    <property type="project" value="InterPro"/>
</dbReference>
<dbReference type="Gene3D" id="1.20.120.980">
    <property type="entry name" value="Serine carboxypeptidase S28, SKS domain"/>
    <property type="match status" value="1"/>
</dbReference>
<dbReference type="PANTHER" id="PTHR11010">
    <property type="entry name" value="PROTEASE S28 PRO-X CARBOXYPEPTIDASE-RELATED"/>
    <property type="match status" value="1"/>
</dbReference>
<organism evidence="7 8">
    <name type="scientific">Leptidea sinapis</name>
    <dbReference type="NCBI Taxonomy" id="189913"/>
    <lineage>
        <taxon>Eukaryota</taxon>
        <taxon>Metazoa</taxon>
        <taxon>Ecdysozoa</taxon>
        <taxon>Arthropoda</taxon>
        <taxon>Hexapoda</taxon>
        <taxon>Insecta</taxon>
        <taxon>Pterygota</taxon>
        <taxon>Neoptera</taxon>
        <taxon>Endopterygota</taxon>
        <taxon>Lepidoptera</taxon>
        <taxon>Glossata</taxon>
        <taxon>Ditrysia</taxon>
        <taxon>Papilionoidea</taxon>
        <taxon>Pieridae</taxon>
        <taxon>Dismorphiinae</taxon>
        <taxon>Leptidea</taxon>
    </lineage>
</organism>
<reference evidence="7 8" key="1">
    <citation type="submission" date="2017-07" db="EMBL/GenBank/DDBJ databases">
        <authorList>
            <person name="Talla V."/>
            <person name="Backstrom N."/>
        </authorList>
    </citation>
    <scope>NUCLEOTIDE SEQUENCE [LARGE SCALE GENOMIC DNA]</scope>
</reference>
<gene>
    <name evidence="7" type="ORF">LSINAPIS_LOCUS12920</name>
</gene>
<dbReference type="Proteomes" id="UP000324832">
    <property type="component" value="Unassembled WGS sequence"/>
</dbReference>
<proteinExistence type="inferred from homology"/>
<keyword evidence="5" id="KW-0325">Glycoprotein</keyword>
<dbReference type="InterPro" id="IPR042269">
    <property type="entry name" value="Ser_carbopepase_S28_SKS"/>
</dbReference>
<dbReference type="GO" id="GO:0006508">
    <property type="term" value="P:proteolysis"/>
    <property type="evidence" value="ECO:0007669"/>
    <property type="project" value="UniProtKB-KW"/>
</dbReference>
<evidence type="ECO:0000313" key="8">
    <source>
        <dbReference type="Proteomes" id="UP000324832"/>
    </source>
</evidence>
<keyword evidence="4" id="KW-0378">Hydrolase</keyword>
<dbReference type="Gene3D" id="3.40.50.1820">
    <property type="entry name" value="alpha/beta hydrolase"/>
    <property type="match status" value="1"/>
</dbReference>
<dbReference type="GO" id="GO:0008239">
    <property type="term" value="F:dipeptidyl-peptidase activity"/>
    <property type="evidence" value="ECO:0007669"/>
    <property type="project" value="TreeGrafter"/>
</dbReference>
<protein>
    <recommendedName>
        <fullName evidence="9">Serine protease K12H4.7</fullName>
    </recommendedName>
</protein>
<dbReference type="InterPro" id="IPR008758">
    <property type="entry name" value="Peptidase_S28"/>
</dbReference>
<dbReference type="Pfam" id="PF05577">
    <property type="entry name" value="Peptidase_S28"/>
    <property type="match status" value="1"/>
</dbReference>
<keyword evidence="3 6" id="KW-0732">Signal</keyword>
<dbReference type="EMBL" id="FZQP02006332">
    <property type="protein sequence ID" value="VVD02777.1"/>
    <property type="molecule type" value="Genomic_DNA"/>
</dbReference>
<dbReference type="InterPro" id="IPR029058">
    <property type="entry name" value="AB_hydrolase_fold"/>
</dbReference>
<name>A0A5E4R0S3_9NEOP</name>
<feature type="chain" id="PRO_5022877800" description="Serine protease K12H4.7" evidence="6">
    <location>
        <begin position="20"/>
        <end position="489"/>
    </location>
</feature>
<evidence type="ECO:0000256" key="6">
    <source>
        <dbReference type="SAM" id="SignalP"/>
    </source>
</evidence>
<dbReference type="AlphaFoldDB" id="A0A5E4R0S3"/>
<evidence type="ECO:0008006" key="9">
    <source>
        <dbReference type="Google" id="ProtNLM"/>
    </source>
</evidence>
<evidence type="ECO:0000256" key="1">
    <source>
        <dbReference type="ARBA" id="ARBA00011079"/>
    </source>
</evidence>
<accession>A0A5E4R0S3</accession>
<comment type="similarity">
    <text evidence="1">Belongs to the peptidase S28 family.</text>
</comment>
<keyword evidence="2" id="KW-0645">Protease</keyword>
<feature type="signal peptide" evidence="6">
    <location>
        <begin position="1"/>
        <end position="19"/>
    </location>
</feature>
<keyword evidence="8" id="KW-1185">Reference proteome</keyword>
<dbReference type="SUPFAM" id="SSF53474">
    <property type="entry name" value="alpha/beta-Hydrolases"/>
    <property type="match status" value="1"/>
</dbReference>
<dbReference type="PANTHER" id="PTHR11010:SF117">
    <property type="entry name" value="SERINE PROTEASE 16"/>
    <property type="match status" value="1"/>
</dbReference>